<dbReference type="Pfam" id="PF02458">
    <property type="entry name" value="Transferase"/>
    <property type="match status" value="1"/>
</dbReference>
<dbReference type="OrthoDB" id="1862401at2759"/>
<reference evidence="1 2" key="1">
    <citation type="journal article" date="2018" name="Sci. Rep.">
        <title>Comparative genomics provides insights into the lifestyle and reveals functional heterogeneity of dark septate endophytic fungi.</title>
        <authorList>
            <person name="Knapp D.G."/>
            <person name="Nemeth J.B."/>
            <person name="Barry K."/>
            <person name="Hainaut M."/>
            <person name="Henrissat B."/>
            <person name="Johnson J."/>
            <person name="Kuo A."/>
            <person name="Lim J.H.P."/>
            <person name="Lipzen A."/>
            <person name="Nolan M."/>
            <person name="Ohm R.A."/>
            <person name="Tamas L."/>
            <person name="Grigoriev I.V."/>
            <person name="Spatafora J.W."/>
            <person name="Nagy L.G."/>
            <person name="Kovacs G.M."/>
        </authorList>
    </citation>
    <scope>NUCLEOTIDE SEQUENCE [LARGE SCALE GENOMIC DNA]</scope>
    <source>
        <strain evidence="1 2">DSE2036</strain>
    </source>
</reference>
<dbReference type="AlphaFoldDB" id="A0A2V1E379"/>
<name>A0A2V1E379_9PLEO</name>
<keyword evidence="2" id="KW-1185">Reference proteome</keyword>
<organism evidence="1 2">
    <name type="scientific">Periconia macrospinosa</name>
    <dbReference type="NCBI Taxonomy" id="97972"/>
    <lineage>
        <taxon>Eukaryota</taxon>
        <taxon>Fungi</taxon>
        <taxon>Dikarya</taxon>
        <taxon>Ascomycota</taxon>
        <taxon>Pezizomycotina</taxon>
        <taxon>Dothideomycetes</taxon>
        <taxon>Pleosporomycetidae</taxon>
        <taxon>Pleosporales</taxon>
        <taxon>Massarineae</taxon>
        <taxon>Periconiaceae</taxon>
        <taxon>Periconia</taxon>
    </lineage>
</organism>
<proteinExistence type="predicted"/>
<protein>
    <submittedName>
        <fullName evidence="1">Uncharacterized protein</fullName>
    </submittedName>
</protein>
<dbReference type="STRING" id="97972.A0A2V1E379"/>
<dbReference type="Gene3D" id="3.30.559.10">
    <property type="entry name" value="Chloramphenicol acetyltransferase-like domain"/>
    <property type="match status" value="1"/>
</dbReference>
<sequence>MGVNGRKRLDAALVDHEDPYLGNVVLFSLADMAARDVSNCGTGISAALLADACRLVAQAQSPERIDARHIGEVCSLVEKMEDHRRIFPGWELFGSRDLFITSWADLNFYDFDFGDGLAKPHFVRIPYSQADGNIVVLPRNRSETETGSSHGLEVVVMLQRTDLEALKEDSLWEE</sequence>
<dbReference type="Proteomes" id="UP000244855">
    <property type="component" value="Unassembled WGS sequence"/>
</dbReference>
<gene>
    <name evidence="1" type="ORF">DM02DRAFT_201755</name>
</gene>
<evidence type="ECO:0000313" key="2">
    <source>
        <dbReference type="Proteomes" id="UP000244855"/>
    </source>
</evidence>
<evidence type="ECO:0000313" key="1">
    <source>
        <dbReference type="EMBL" id="PVI04114.1"/>
    </source>
</evidence>
<dbReference type="EMBL" id="KZ805324">
    <property type="protein sequence ID" value="PVI04114.1"/>
    <property type="molecule type" value="Genomic_DNA"/>
</dbReference>
<accession>A0A2V1E379</accession>
<dbReference type="InterPro" id="IPR023213">
    <property type="entry name" value="CAT-like_dom_sf"/>
</dbReference>